<dbReference type="InterPro" id="IPR009057">
    <property type="entry name" value="Homeodomain-like_sf"/>
</dbReference>
<dbReference type="Gene3D" id="1.10.10.60">
    <property type="entry name" value="Homeodomain-like"/>
    <property type="match status" value="1"/>
</dbReference>
<accession>A0ABT4U873</accession>
<feature type="domain" description="HTH tetR-type" evidence="5">
    <location>
        <begin position="5"/>
        <end position="65"/>
    </location>
</feature>
<dbReference type="EMBL" id="JAQFWQ010000054">
    <property type="protein sequence ID" value="MDA2812600.1"/>
    <property type="molecule type" value="Genomic_DNA"/>
</dbReference>
<evidence type="ECO:0000313" key="7">
    <source>
        <dbReference type="Proteomes" id="UP001527866"/>
    </source>
</evidence>
<keyword evidence="7" id="KW-1185">Reference proteome</keyword>
<dbReference type="SUPFAM" id="SSF48498">
    <property type="entry name" value="Tetracyclin repressor-like, C-terminal domain"/>
    <property type="match status" value="1"/>
</dbReference>
<sequence>MPRAGLSAAAVAAEAADLADTEGLGALSLKAVAQRLGVASPSLYKHVAGLDGLRREVAVLAAREFGEALGAAAMGRSGPDALRSVAAAYREFARTRPGRYAALNTAPPPEDTEAAAAFRRAAEVLAAVLRGFGVAEEDLVDEIRALRAALHGFADLEARGGFGLPDDVDRSFDRMVERSIAGLRSQTTASDAQAPSGRR</sequence>
<comment type="caution">
    <text evidence="6">The sequence shown here is derived from an EMBL/GenBank/DDBJ whole genome shotgun (WGS) entry which is preliminary data.</text>
</comment>
<reference evidence="6 7" key="1">
    <citation type="submission" date="2023-01" db="EMBL/GenBank/DDBJ databases">
        <title>Draft genome sequence of Nocardiopsis sp. RSe5-2 isolated from halophytes.</title>
        <authorList>
            <person name="Duangmal K."/>
            <person name="Chantavorakit T."/>
        </authorList>
    </citation>
    <scope>NUCLEOTIDE SEQUENCE [LARGE SCALE GENOMIC DNA]</scope>
    <source>
        <strain evidence="6 7">RSe5-2</strain>
    </source>
</reference>
<evidence type="ECO:0000313" key="6">
    <source>
        <dbReference type="EMBL" id="MDA2812600.1"/>
    </source>
</evidence>
<name>A0ABT4U873_9ACTN</name>
<dbReference type="Gene3D" id="1.10.357.10">
    <property type="entry name" value="Tetracycline Repressor, domain 2"/>
    <property type="match status" value="1"/>
</dbReference>
<evidence type="ECO:0000259" key="5">
    <source>
        <dbReference type="PROSITE" id="PS50977"/>
    </source>
</evidence>
<dbReference type="PROSITE" id="PS50977">
    <property type="entry name" value="HTH_TETR_2"/>
    <property type="match status" value="1"/>
</dbReference>
<evidence type="ECO:0000256" key="2">
    <source>
        <dbReference type="ARBA" id="ARBA00023125"/>
    </source>
</evidence>
<dbReference type="InterPro" id="IPR025996">
    <property type="entry name" value="MT1864/Rv1816-like_C"/>
</dbReference>
<gene>
    <name evidence="6" type="ORF">O4J56_18290</name>
</gene>
<dbReference type="InterPro" id="IPR001647">
    <property type="entry name" value="HTH_TetR"/>
</dbReference>
<feature type="DNA-binding region" description="H-T-H motif" evidence="4">
    <location>
        <begin position="28"/>
        <end position="47"/>
    </location>
</feature>
<protein>
    <submittedName>
        <fullName evidence="6">WHG domain-containing protein</fullName>
    </submittedName>
</protein>
<organism evidence="6 7">
    <name type="scientific">Nocardiopsis endophytica</name>
    <dbReference type="NCBI Taxonomy" id="3018445"/>
    <lineage>
        <taxon>Bacteria</taxon>
        <taxon>Bacillati</taxon>
        <taxon>Actinomycetota</taxon>
        <taxon>Actinomycetes</taxon>
        <taxon>Streptosporangiales</taxon>
        <taxon>Nocardiopsidaceae</taxon>
        <taxon>Nocardiopsis</taxon>
    </lineage>
</organism>
<evidence type="ECO:0000256" key="1">
    <source>
        <dbReference type="ARBA" id="ARBA00023015"/>
    </source>
</evidence>
<evidence type="ECO:0000256" key="3">
    <source>
        <dbReference type="ARBA" id="ARBA00023163"/>
    </source>
</evidence>
<evidence type="ECO:0000256" key="4">
    <source>
        <dbReference type="PROSITE-ProRule" id="PRU00335"/>
    </source>
</evidence>
<dbReference type="Proteomes" id="UP001527866">
    <property type="component" value="Unassembled WGS sequence"/>
</dbReference>
<keyword evidence="1" id="KW-0805">Transcription regulation</keyword>
<dbReference type="SUPFAM" id="SSF46689">
    <property type="entry name" value="Homeodomain-like"/>
    <property type="match status" value="1"/>
</dbReference>
<dbReference type="Pfam" id="PF00440">
    <property type="entry name" value="TetR_N"/>
    <property type="match status" value="1"/>
</dbReference>
<proteinExistence type="predicted"/>
<keyword evidence="3" id="KW-0804">Transcription</keyword>
<keyword evidence="2 4" id="KW-0238">DNA-binding</keyword>
<dbReference type="Pfam" id="PF13305">
    <property type="entry name" value="TetR_C_33"/>
    <property type="match status" value="1"/>
</dbReference>
<dbReference type="InterPro" id="IPR036271">
    <property type="entry name" value="Tet_transcr_reg_TetR-rel_C_sf"/>
</dbReference>
<dbReference type="RefSeq" id="WP_270687197.1">
    <property type="nucleotide sequence ID" value="NZ_JAQFWQ010000054.1"/>
</dbReference>